<feature type="transmembrane region" description="Helical" evidence="7">
    <location>
        <begin position="58"/>
        <end position="80"/>
    </location>
</feature>
<keyword evidence="4 7" id="KW-1133">Transmembrane helix</keyword>
<evidence type="ECO:0000256" key="7">
    <source>
        <dbReference type="SAM" id="Phobius"/>
    </source>
</evidence>
<dbReference type="PANTHER" id="PTHR23503:SF8">
    <property type="entry name" value="FACILITATED GLUCOSE TRANSPORTER PROTEIN 1"/>
    <property type="match status" value="1"/>
</dbReference>
<evidence type="ECO:0000256" key="5">
    <source>
        <dbReference type="ARBA" id="ARBA00023136"/>
    </source>
</evidence>
<dbReference type="PANTHER" id="PTHR23503">
    <property type="entry name" value="SOLUTE CARRIER FAMILY 2"/>
    <property type="match status" value="1"/>
</dbReference>
<dbReference type="InterPro" id="IPR005829">
    <property type="entry name" value="Sugar_transporter_CS"/>
</dbReference>
<accession>A0AA38ICG8</accession>
<evidence type="ECO:0000259" key="8">
    <source>
        <dbReference type="PROSITE" id="PS50850"/>
    </source>
</evidence>
<protein>
    <recommendedName>
        <fullName evidence="8">Major facilitator superfamily (MFS) profile domain-containing protein</fullName>
    </recommendedName>
</protein>
<dbReference type="SUPFAM" id="SSF103473">
    <property type="entry name" value="MFS general substrate transporter"/>
    <property type="match status" value="1"/>
</dbReference>
<feature type="transmembrane region" description="Helical" evidence="7">
    <location>
        <begin position="332"/>
        <end position="352"/>
    </location>
</feature>
<dbReference type="EMBL" id="JALNTZ010000004">
    <property type="protein sequence ID" value="KAJ3653792.1"/>
    <property type="molecule type" value="Genomic_DNA"/>
</dbReference>
<dbReference type="GO" id="GO:0015149">
    <property type="term" value="F:hexose transmembrane transporter activity"/>
    <property type="evidence" value="ECO:0007669"/>
    <property type="project" value="TreeGrafter"/>
</dbReference>
<feature type="transmembrane region" description="Helical" evidence="7">
    <location>
        <begin position="445"/>
        <end position="463"/>
    </location>
</feature>
<feature type="transmembrane region" description="Helical" evidence="7">
    <location>
        <begin position="152"/>
        <end position="171"/>
    </location>
</feature>
<dbReference type="InterPro" id="IPR036259">
    <property type="entry name" value="MFS_trans_sf"/>
</dbReference>
<evidence type="ECO:0000256" key="1">
    <source>
        <dbReference type="ARBA" id="ARBA00004141"/>
    </source>
</evidence>
<dbReference type="Gene3D" id="1.20.1250.20">
    <property type="entry name" value="MFS general substrate transporter like domains"/>
    <property type="match status" value="1"/>
</dbReference>
<evidence type="ECO:0000256" key="3">
    <source>
        <dbReference type="ARBA" id="ARBA00022692"/>
    </source>
</evidence>
<dbReference type="InterPro" id="IPR005828">
    <property type="entry name" value="MFS_sugar_transport-like"/>
</dbReference>
<feature type="transmembrane region" description="Helical" evidence="7">
    <location>
        <begin position="183"/>
        <end position="202"/>
    </location>
</feature>
<keyword evidence="2" id="KW-0813">Transport</keyword>
<dbReference type="AlphaFoldDB" id="A0AA38ICG8"/>
<proteinExistence type="predicted"/>
<dbReference type="PROSITE" id="PS00217">
    <property type="entry name" value="SUGAR_TRANSPORT_2"/>
    <property type="match status" value="1"/>
</dbReference>
<comment type="caution">
    <text evidence="9">The sequence shown here is derived from an EMBL/GenBank/DDBJ whole genome shotgun (WGS) entry which is preliminary data.</text>
</comment>
<evidence type="ECO:0000256" key="4">
    <source>
        <dbReference type="ARBA" id="ARBA00022989"/>
    </source>
</evidence>
<evidence type="ECO:0000313" key="9">
    <source>
        <dbReference type="EMBL" id="KAJ3653792.1"/>
    </source>
</evidence>
<name>A0AA38ICG8_9CUCU</name>
<evidence type="ECO:0000256" key="2">
    <source>
        <dbReference type="ARBA" id="ARBA00022448"/>
    </source>
</evidence>
<dbReference type="Pfam" id="PF00083">
    <property type="entry name" value="Sugar_tr"/>
    <property type="match status" value="1"/>
</dbReference>
<feature type="domain" description="Major facilitator superfamily (MFS) profile" evidence="8">
    <location>
        <begin position="10"/>
        <end position="469"/>
    </location>
</feature>
<keyword evidence="6" id="KW-0325">Glycoprotein</keyword>
<gene>
    <name evidence="9" type="ORF">Zmor_013026</name>
</gene>
<dbReference type="Proteomes" id="UP001168821">
    <property type="component" value="Unassembled WGS sequence"/>
</dbReference>
<dbReference type="PROSITE" id="PS50850">
    <property type="entry name" value="MFS"/>
    <property type="match status" value="1"/>
</dbReference>
<keyword evidence="3 7" id="KW-0812">Transmembrane</keyword>
<keyword evidence="5 7" id="KW-0472">Membrane</keyword>
<feature type="transmembrane region" description="Helical" evidence="7">
    <location>
        <begin position="364"/>
        <end position="390"/>
    </location>
</feature>
<dbReference type="GO" id="GO:0016020">
    <property type="term" value="C:membrane"/>
    <property type="evidence" value="ECO:0007669"/>
    <property type="project" value="UniProtKB-SubCell"/>
</dbReference>
<feature type="transmembrane region" description="Helical" evidence="7">
    <location>
        <begin position="92"/>
        <end position="110"/>
    </location>
</feature>
<keyword evidence="10" id="KW-1185">Reference proteome</keyword>
<sequence>MGNYKFVFAVISAAGNSGFNYGFQGSILNIIPSVVIDWYTQIRIDRKLNLVGFYDTEVFAPFILACFSLGGIFGSLLVFICAQFIGRKNSIICSNFIILMGLLLQSLAYVTESYEVFIIGRFLTGLSAGLLSGVAPMYLVEISPYCVRGTVGSVYYVMVAAATALANILGLHQVLGYYNTWPWLYVCCFLPSCLQIVTMSLCPESPRYLLIDKEDDDEAEEALAWLRDDEDIDHEMNELREEAAMLKDINRVTFARLFKDQTLRSPMIITTVILMGQQLCGVETMLHFSVFVFHMMGYNLGEAIDLSIGLACANLALAIICMIIVDKVGRKILLMGSLGGIIMSSAVLSLTVLLRSSSEGVEDIIHLCSFFVYLFVAMFALGAGPIPWFYAAELNNQLARPMVMTIGLTLNWLIQFVVIMTFLPLQVCRKTFFLLTLAKVSVDNYVFMIYFGFDIAVIVFVVLTMRETMNLESIDIAELFY</sequence>
<feature type="transmembrane region" description="Helical" evidence="7">
    <location>
        <begin position="306"/>
        <end position="325"/>
    </location>
</feature>
<reference evidence="9" key="1">
    <citation type="journal article" date="2023" name="G3 (Bethesda)">
        <title>Whole genome assemblies of Zophobas morio and Tenebrio molitor.</title>
        <authorList>
            <person name="Kaur S."/>
            <person name="Stinson S.A."/>
            <person name="diCenzo G.C."/>
        </authorList>
    </citation>
    <scope>NUCLEOTIDE SEQUENCE</scope>
    <source>
        <strain evidence="9">QUZm001</strain>
    </source>
</reference>
<dbReference type="PRINTS" id="PR00171">
    <property type="entry name" value="SUGRTRNSPORT"/>
</dbReference>
<feature type="transmembrane region" description="Helical" evidence="7">
    <location>
        <begin position="402"/>
        <end position="425"/>
    </location>
</feature>
<evidence type="ECO:0000313" key="10">
    <source>
        <dbReference type="Proteomes" id="UP001168821"/>
    </source>
</evidence>
<feature type="transmembrane region" description="Helical" evidence="7">
    <location>
        <begin position="116"/>
        <end position="140"/>
    </location>
</feature>
<dbReference type="InterPro" id="IPR020846">
    <property type="entry name" value="MFS_dom"/>
</dbReference>
<dbReference type="InterPro" id="IPR045263">
    <property type="entry name" value="GLUT"/>
</dbReference>
<feature type="transmembrane region" description="Helical" evidence="7">
    <location>
        <begin position="268"/>
        <end position="294"/>
    </location>
</feature>
<comment type="subcellular location">
    <subcellularLocation>
        <location evidence="1">Membrane</location>
        <topology evidence="1">Multi-pass membrane protein</topology>
    </subcellularLocation>
</comment>
<dbReference type="InterPro" id="IPR003663">
    <property type="entry name" value="Sugar/inositol_transpt"/>
</dbReference>
<organism evidence="9 10">
    <name type="scientific">Zophobas morio</name>
    <dbReference type="NCBI Taxonomy" id="2755281"/>
    <lineage>
        <taxon>Eukaryota</taxon>
        <taxon>Metazoa</taxon>
        <taxon>Ecdysozoa</taxon>
        <taxon>Arthropoda</taxon>
        <taxon>Hexapoda</taxon>
        <taxon>Insecta</taxon>
        <taxon>Pterygota</taxon>
        <taxon>Neoptera</taxon>
        <taxon>Endopterygota</taxon>
        <taxon>Coleoptera</taxon>
        <taxon>Polyphaga</taxon>
        <taxon>Cucujiformia</taxon>
        <taxon>Tenebrionidae</taxon>
        <taxon>Zophobas</taxon>
    </lineage>
</organism>
<evidence type="ECO:0000256" key="6">
    <source>
        <dbReference type="ARBA" id="ARBA00023180"/>
    </source>
</evidence>